<accession>A0A1I3WIE8</accession>
<dbReference type="AlphaFoldDB" id="A0A1I3WIE8"/>
<dbReference type="RefSeq" id="WP_092269318.1">
    <property type="nucleotide sequence ID" value="NZ_FORT01000008.1"/>
</dbReference>
<dbReference type="EMBL" id="FORT01000008">
    <property type="protein sequence ID" value="SFK07298.1"/>
    <property type="molecule type" value="Genomic_DNA"/>
</dbReference>
<sequence length="489" mass="55600">MEIFELESYILESCKFLGIHLKPEQPHTYFVQIPSKLENEFSGMKDFFITFEKSPDPKLTYITFESFFTQKIAKLVAEKNDGISSGIIHFKIDQSMTKLNALFTQCQISVEKRSTEQVDYILIWFKTTIKGIMINEYLKGLKFDIKSKKIEELAGDVNEIMAGISEELIGGYDELQLDQYFEEIMQHAKKGAEQYLERKQLETLDTLNLEVKRINDYYDMLEADNQLAETSKGKDPQAEIELLKKERAALIEQQKSKYKLNFDETVIEPVAILMLRESTETAVSKVVSPHGEVNIRLSGKEALSIRCEVTNEGNGPFTITSDNKIAKTDKVFNCIPCSRLLDFHQKKACHVCNEAVCNDCNITSAVSGKVLCSKHVIECPSCLHSAGSNEQHLCSNCELFYCNKCNPTNICVTCSSLKPVSGITPQIQTILNNMVIKSSAKKYDYAEKGNRIMLLGKGMLFKDFFVVFDKKENKIVHSQQFGLFNKKKQ</sequence>
<organism evidence="1 2">
    <name type="scientific">Brevibacillus centrosporus</name>
    <dbReference type="NCBI Taxonomy" id="54910"/>
    <lineage>
        <taxon>Bacteria</taxon>
        <taxon>Bacillati</taxon>
        <taxon>Bacillota</taxon>
        <taxon>Bacilli</taxon>
        <taxon>Bacillales</taxon>
        <taxon>Paenibacillaceae</taxon>
        <taxon>Brevibacillus</taxon>
    </lineage>
</organism>
<proteinExistence type="predicted"/>
<evidence type="ECO:0000313" key="2">
    <source>
        <dbReference type="Proteomes" id="UP000198915"/>
    </source>
</evidence>
<keyword evidence="2" id="KW-1185">Reference proteome</keyword>
<protein>
    <submittedName>
        <fullName evidence="1">Uncharacterized protein</fullName>
    </submittedName>
</protein>
<dbReference type="Proteomes" id="UP000198915">
    <property type="component" value="Unassembled WGS sequence"/>
</dbReference>
<reference evidence="2" key="1">
    <citation type="submission" date="2016-10" db="EMBL/GenBank/DDBJ databases">
        <authorList>
            <person name="Varghese N."/>
            <person name="Submissions S."/>
        </authorList>
    </citation>
    <scope>NUCLEOTIDE SEQUENCE [LARGE SCALE GENOMIC DNA]</scope>
    <source>
        <strain evidence="2">OK042</strain>
    </source>
</reference>
<name>A0A1I3WIE8_9BACL</name>
<evidence type="ECO:0000313" key="1">
    <source>
        <dbReference type="EMBL" id="SFK07298.1"/>
    </source>
</evidence>
<gene>
    <name evidence="1" type="ORF">SAMN05518846_108144</name>
</gene>